<dbReference type="Proteomes" id="UP001303373">
    <property type="component" value="Chromosome 13"/>
</dbReference>
<dbReference type="AlphaFoldDB" id="A0AAQ3MAC9"/>
<keyword evidence="3" id="KW-1185">Reference proteome</keyword>
<evidence type="ECO:0000313" key="3">
    <source>
        <dbReference type="Proteomes" id="UP001303373"/>
    </source>
</evidence>
<proteinExistence type="predicted"/>
<evidence type="ECO:0008006" key="4">
    <source>
        <dbReference type="Google" id="ProtNLM"/>
    </source>
</evidence>
<dbReference type="GO" id="GO:0000731">
    <property type="term" value="P:DNA synthesis involved in DNA repair"/>
    <property type="evidence" value="ECO:0007669"/>
    <property type="project" value="InterPro"/>
</dbReference>
<evidence type="ECO:0000313" key="2">
    <source>
        <dbReference type="EMBL" id="WPH04684.1"/>
    </source>
</evidence>
<dbReference type="GO" id="GO:0043625">
    <property type="term" value="C:delta DNA polymerase complex"/>
    <property type="evidence" value="ECO:0007669"/>
    <property type="project" value="TreeGrafter"/>
</dbReference>
<dbReference type="EMBL" id="CP138592">
    <property type="protein sequence ID" value="WPH04684.1"/>
    <property type="molecule type" value="Genomic_DNA"/>
</dbReference>
<dbReference type="PANTHER" id="PTHR14303">
    <property type="entry name" value="DNA POLYMERASE DELTA SUBUNIT 4"/>
    <property type="match status" value="1"/>
</dbReference>
<dbReference type="GO" id="GO:0003887">
    <property type="term" value="F:DNA-directed DNA polymerase activity"/>
    <property type="evidence" value="ECO:0007669"/>
    <property type="project" value="TreeGrafter"/>
</dbReference>
<organism evidence="2 3">
    <name type="scientific">Acrodontium crateriforme</name>
    <dbReference type="NCBI Taxonomy" id="150365"/>
    <lineage>
        <taxon>Eukaryota</taxon>
        <taxon>Fungi</taxon>
        <taxon>Dikarya</taxon>
        <taxon>Ascomycota</taxon>
        <taxon>Pezizomycotina</taxon>
        <taxon>Dothideomycetes</taxon>
        <taxon>Dothideomycetidae</taxon>
        <taxon>Mycosphaerellales</taxon>
        <taxon>Teratosphaeriaceae</taxon>
        <taxon>Acrodontium</taxon>
    </lineage>
</organism>
<evidence type="ECO:0000256" key="1">
    <source>
        <dbReference type="SAM" id="MobiDB-lite"/>
    </source>
</evidence>
<feature type="compositionally biased region" description="Basic and acidic residues" evidence="1">
    <location>
        <begin position="71"/>
        <end position="81"/>
    </location>
</feature>
<gene>
    <name evidence="2" type="ORF">R9X50_00757700</name>
</gene>
<dbReference type="PANTHER" id="PTHR14303:SF0">
    <property type="entry name" value="DNA POLYMERASE DELTA SUBUNIT 4"/>
    <property type="match status" value="1"/>
</dbReference>
<protein>
    <recommendedName>
        <fullName evidence="4">DNA polymerase delta subunit 4</fullName>
    </recommendedName>
</protein>
<dbReference type="InterPro" id="IPR007218">
    <property type="entry name" value="DNA_pol_delta_4"/>
</dbReference>
<name>A0AAQ3MAC9_9PEZI</name>
<feature type="region of interest" description="Disordered" evidence="1">
    <location>
        <begin position="59"/>
        <end position="81"/>
    </location>
</feature>
<reference evidence="2 3" key="1">
    <citation type="submission" date="2023-11" db="EMBL/GenBank/DDBJ databases">
        <title>An acidophilic fungus is an integral part of prey digestion in a carnivorous sundew plant.</title>
        <authorList>
            <person name="Tsai I.J."/>
        </authorList>
    </citation>
    <scope>NUCLEOTIDE SEQUENCE [LARGE SCALE GENOMIC DNA]</scope>
    <source>
        <strain evidence="2">169a</strain>
    </source>
</reference>
<sequence length="232" mass="25588">MPPKRRSTGPRTAAASQQSTLSFHGKTNKITKASVQQDAKALKKDLPAPIEVTPIDLTTSSQPEVEATEIEEPKVEDAGVEQTTEREIDPLESVASKTEDVLGGRAEQSEVGAVGGKSSGWIGEEEEEARKITETQIKNYWRQKEAERLAPRIHQGDLDVYEKVLREWDMSGQFGPCIGIARLKRWKRANMLGLHPPIEVLAVLLREIDGGATNVNKAHVDVLMGSRFAEIQ</sequence>
<dbReference type="GO" id="GO:0006261">
    <property type="term" value="P:DNA-templated DNA replication"/>
    <property type="evidence" value="ECO:0007669"/>
    <property type="project" value="TreeGrafter"/>
</dbReference>
<accession>A0AAQ3MAC9</accession>
<dbReference type="Pfam" id="PF04081">
    <property type="entry name" value="DNA_pol_delta_4"/>
    <property type="match status" value="1"/>
</dbReference>
<feature type="region of interest" description="Disordered" evidence="1">
    <location>
        <begin position="1"/>
        <end position="29"/>
    </location>
</feature>